<evidence type="ECO:0000256" key="1">
    <source>
        <dbReference type="ARBA" id="ARBA00022723"/>
    </source>
</evidence>
<dbReference type="PANTHER" id="PTHR47990">
    <property type="entry name" value="2-OXOGLUTARATE (2OG) AND FE(II)-DEPENDENT OXYGENASE SUPERFAMILY PROTEIN-RELATED"/>
    <property type="match status" value="1"/>
</dbReference>
<dbReference type="Proteomes" id="UP001497516">
    <property type="component" value="Chromosome 3"/>
</dbReference>
<keyword evidence="6" id="KW-0560">Oxidoreductase</keyword>
<dbReference type="InterPro" id="IPR005123">
    <property type="entry name" value="Oxoglu/Fe-dep_dioxygenase_dom"/>
</dbReference>
<keyword evidence="9" id="KW-1185">Reference proteome</keyword>
<dbReference type="Pfam" id="PF03171">
    <property type="entry name" value="2OG-FeII_Oxy"/>
    <property type="match status" value="1"/>
</dbReference>
<feature type="domain" description="Fe2OG dioxygenase" evidence="7">
    <location>
        <begin position="178"/>
        <end position="285"/>
    </location>
</feature>
<accession>A0AAV2DMI8</accession>
<evidence type="ECO:0000259" key="7">
    <source>
        <dbReference type="PROSITE" id="PS51471"/>
    </source>
</evidence>
<dbReference type="SUPFAM" id="SSF51197">
    <property type="entry name" value="Clavaminate synthase-like"/>
    <property type="match status" value="1"/>
</dbReference>
<dbReference type="InterPro" id="IPR050231">
    <property type="entry name" value="Iron_ascorbate_oxido_reductase"/>
</dbReference>
<dbReference type="InterPro" id="IPR026992">
    <property type="entry name" value="DIOX_N"/>
</dbReference>
<evidence type="ECO:0000256" key="3">
    <source>
        <dbReference type="ARBA" id="ARBA00054658"/>
    </source>
</evidence>
<keyword evidence="2 6" id="KW-0408">Iron</keyword>
<dbReference type="GO" id="GO:0046872">
    <property type="term" value="F:metal ion binding"/>
    <property type="evidence" value="ECO:0007669"/>
    <property type="project" value="UniProtKB-KW"/>
</dbReference>
<protein>
    <recommendedName>
        <fullName evidence="4">2-oxoglutarate-dependent dioxygenase DAO</fullName>
    </recommendedName>
    <alternativeName>
        <fullName evidence="5">Protein DIOXYGENASE FOR AUXIN OXIDATION</fullName>
    </alternativeName>
</protein>
<evidence type="ECO:0000256" key="2">
    <source>
        <dbReference type="ARBA" id="ARBA00023004"/>
    </source>
</evidence>
<sequence length="348" mass="38639">MVVPAAANGADQKPYEIPFFDFGAAGEEEMIAADGGARWREVCEKVREACETHGCFCFTTDKVTAKLREGMAEGLRQLFDLPVETKERHVSPKPYRSYLGKNDVVPYLESFGIDEQAPDVDDAAEAFTAVMWPQGNPEFREALSEMSAKMVELNLLIMKMLLTSYNLDDATSHVADTTASYLRLMKYKVPPAPPAADHYAGIGLLAHTDKNTVTILGQNDVQGLEIQPKDDNDSWVPVVIPEGAFVAIVGDALKAWSNGMVHSVRHRVVLRGEKERYTWGSFLMPKDDSTIEAPEKFVDKEHPLLYRGFTYAEFLSYFVSTLKDDALDVFAGLSTSPDVDDRDQLAVN</sequence>
<reference evidence="8 9" key="1">
    <citation type="submission" date="2024-04" db="EMBL/GenBank/DDBJ databases">
        <authorList>
            <person name="Fracassetti M."/>
        </authorList>
    </citation>
    <scope>NUCLEOTIDE SEQUENCE [LARGE SCALE GENOMIC DNA]</scope>
</reference>
<dbReference type="InterPro" id="IPR044861">
    <property type="entry name" value="IPNS-like_FE2OG_OXY"/>
</dbReference>
<comment type="similarity">
    <text evidence="6">Belongs to the iron/ascorbate-dependent oxidoreductase family.</text>
</comment>
<keyword evidence="1 6" id="KW-0479">Metal-binding</keyword>
<gene>
    <name evidence="8" type="ORF">LTRI10_LOCUS16957</name>
</gene>
<organism evidence="8 9">
    <name type="scientific">Linum trigynum</name>
    <dbReference type="NCBI Taxonomy" id="586398"/>
    <lineage>
        <taxon>Eukaryota</taxon>
        <taxon>Viridiplantae</taxon>
        <taxon>Streptophyta</taxon>
        <taxon>Embryophyta</taxon>
        <taxon>Tracheophyta</taxon>
        <taxon>Spermatophyta</taxon>
        <taxon>Magnoliopsida</taxon>
        <taxon>eudicotyledons</taxon>
        <taxon>Gunneridae</taxon>
        <taxon>Pentapetalae</taxon>
        <taxon>rosids</taxon>
        <taxon>fabids</taxon>
        <taxon>Malpighiales</taxon>
        <taxon>Linaceae</taxon>
        <taxon>Linum</taxon>
    </lineage>
</organism>
<dbReference type="GO" id="GO:0016491">
    <property type="term" value="F:oxidoreductase activity"/>
    <property type="evidence" value="ECO:0007669"/>
    <property type="project" value="UniProtKB-KW"/>
</dbReference>
<evidence type="ECO:0000256" key="6">
    <source>
        <dbReference type="RuleBase" id="RU003682"/>
    </source>
</evidence>
<evidence type="ECO:0000256" key="4">
    <source>
        <dbReference type="ARBA" id="ARBA00074102"/>
    </source>
</evidence>
<dbReference type="EMBL" id="OZ034816">
    <property type="protein sequence ID" value="CAL1375140.1"/>
    <property type="molecule type" value="Genomic_DNA"/>
</dbReference>
<dbReference type="AlphaFoldDB" id="A0AAV2DMI8"/>
<evidence type="ECO:0000313" key="9">
    <source>
        <dbReference type="Proteomes" id="UP001497516"/>
    </source>
</evidence>
<dbReference type="PROSITE" id="PS51471">
    <property type="entry name" value="FE2OG_OXY"/>
    <property type="match status" value="1"/>
</dbReference>
<dbReference type="FunFam" id="2.60.120.330:FF:000017">
    <property type="entry name" value="2-oxoglutarate-dependent dioxygenase DAO"/>
    <property type="match status" value="1"/>
</dbReference>
<evidence type="ECO:0000256" key="5">
    <source>
        <dbReference type="ARBA" id="ARBA00076740"/>
    </source>
</evidence>
<evidence type="ECO:0000313" key="8">
    <source>
        <dbReference type="EMBL" id="CAL1375140.1"/>
    </source>
</evidence>
<dbReference type="InterPro" id="IPR027443">
    <property type="entry name" value="IPNS-like_sf"/>
</dbReference>
<proteinExistence type="inferred from homology"/>
<comment type="function">
    <text evidence="3">2-oxoglutarate-dependent dioxygenase essential for auxin catabolism and maintenance of auxin homeostasis in reproductive organs. Catalyzes the irreversible oxidation of indole-3-acetic acid (IAA) to the biologically inactive 2-oxoindole-3-acetic acid (OxIAA).</text>
</comment>
<name>A0AAV2DMI8_9ROSI</name>
<dbReference type="Gene3D" id="2.60.120.330">
    <property type="entry name" value="B-lactam Antibiotic, Isopenicillin N Synthase, Chain"/>
    <property type="match status" value="1"/>
</dbReference>
<dbReference type="Pfam" id="PF14226">
    <property type="entry name" value="DIOX_N"/>
    <property type="match status" value="1"/>
</dbReference>